<dbReference type="InterPro" id="IPR053926">
    <property type="entry name" value="RecX_HTH_1st"/>
</dbReference>
<dbReference type="Pfam" id="PF21981">
    <property type="entry name" value="RecX_HTH3"/>
    <property type="match status" value="1"/>
</dbReference>
<dbReference type="Gene3D" id="1.10.10.10">
    <property type="entry name" value="Winged helix-like DNA-binding domain superfamily/Winged helix DNA-binding domain"/>
    <property type="match status" value="3"/>
</dbReference>
<protein>
    <recommendedName>
        <fullName evidence="3 5">Regulatory protein RecX</fullName>
    </recommendedName>
</protein>
<name>A0A1G1W2F8_9BACT</name>
<sequence>MKITAIEPQKKKADRVNVFIDGQFAFGLSMALRFENKLEVSQEISEGKIKELIEKDQIERLVNKALRFLSFRPRSEKELRDHFLRTVRPVEVKSEAEKTQYSDSIEKVIGELQRLEQVDDAAFAKWWVEQRLRFKPMSVSLIKRELLAKGIDKEIVEEVMKGTKETESTNEDNLAMKAATKKLSSYKNLEPGDFKIKMGQFLARKGFSWEIIKKTVDTLIEKRVE</sequence>
<evidence type="ECO:0000259" key="6">
    <source>
        <dbReference type="Pfam" id="PF02631"/>
    </source>
</evidence>
<dbReference type="AlphaFoldDB" id="A0A1G1W2F8"/>
<feature type="domain" description="RecX first three-helical" evidence="8">
    <location>
        <begin position="63"/>
        <end position="82"/>
    </location>
</feature>
<evidence type="ECO:0000259" key="7">
    <source>
        <dbReference type="Pfam" id="PF21981"/>
    </source>
</evidence>
<accession>A0A1G1W2F8</accession>
<comment type="caution">
    <text evidence="9">The sequence shown here is derived from an EMBL/GenBank/DDBJ whole genome shotgun (WGS) entry which is preliminary data.</text>
</comment>
<dbReference type="PANTHER" id="PTHR33602">
    <property type="entry name" value="REGULATORY PROTEIN RECX FAMILY PROTEIN"/>
    <property type="match status" value="1"/>
</dbReference>
<dbReference type="GO" id="GO:0005737">
    <property type="term" value="C:cytoplasm"/>
    <property type="evidence" value="ECO:0007669"/>
    <property type="project" value="UniProtKB-SubCell"/>
</dbReference>
<evidence type="ECO:0000256" key="2">
    <source>
        <dbReference type="ARBA" id="ARBA00009695"/>
    </source>
</evidence>
<keyword evidence="4 5" id="KW-0963">Cytoplasm</keyword>
<reference evidence="9 10" key="1">
    <citation type="journal article" date="2016" name="Nat. Commun.">
        <title>Thousands of microbial genomes shed light on interconnected biogeochemical processes in an aquifer system.</title>
        <authorList>
            <person name="Anantharaman K."/>
            <person name="Brown C.T."/>
            <person name="Hug L.A."/>
            <person name="Sharon I."/>
            <person name="Castelle C.J."/>
            <person name="Probst A.J."/>
            <person name="Thomas B.C."/>
            <person name="Singh A."/>
            <person name="Wilkins M.J."/>
            <person name="Karaoz U."/>
            <person name="Brodie E.L."/>
            <person name="Williams K.H."/>
            <person name="Hubbard S.S."/>
            <person name="Banfield J.F."/>
        </authorList>
    </citation>
    <scope>NUCLEOTIDE SEQUENCE [LARGE SCALE GENOMIC DNA]</scope>
</reference>
<dbReference type="InterPro" id="IPR036388">
    <property type="entry name" value="WH-like_DNA-bd_sf"/>
</dbReference>
<dbReference type="InterPro" id="IPR003783">
    <property type="entry name" value="Regulatory_RecX"/>
</dbReference>
<dbReference type="GO" id="GO:0006282">
    <property type="term" value="P:regulation of DNA repair"/>
    <property type="evidence" value="ECO:0007669"/>
    <property type="project" value="UniProtKB-UniRule"/>
</dbReference>
<evidence type="ECO:0000313" key="10">
    <source>
        <dbReference type="Proteomes" id="UP000176299"/>
    </source>
</evidence>
<feature type="domain" description="RecX third three-helical" evidence="7">
    <location>
        <begin position="171"/>
        <end position="214"/>
    </location>
</feature>
<dbReference type="InterPro" id="IPR053925">
    <property type="entry name" value="RecX_HTH_3rd"/>
</dbReference>
<organism evidence="9 10">
    <name type="scientific">Candidatus Woykebacteria bacterium GWA1_44_8</name>
    <dbReference type="NCBI Taxonomy" id="1802591"/>
    <lineage>
        <taxon>Bacteria</taxon>
        <taxon>Candidatus Woykeibacteriota</taxon>
    </lineage>
</organism>
<comment type="subcellular location">
    <subcellularLocation>
        <location evidence="1 5">Cytoplasm</location>
    </subcellularLocation>
</comment>
<dbReference type="STRING" id="1802591.A2113_00895"/>
<comment type="similarity">
    <text evidence="2 5">Belongs to the RecX family.</text>
</comment>
<feature type="domain" description="RecX second three-helical" evidence="6">
    <location>
        <begin position="119"/>
        <end position="160"/>
    </location>
</feature>
<evidence type="ECO:0000256" key="1">
    <source>
        <dbReference type="ARBA" id="ARBA00004496"/>
    </source>
</evidence>
<comment type="function">
    <text evidence="5">Modulates RecA activity.</text>
</comment>
<dbReference type="Proteomes" id="UP000176299">
    <property type="component" value="Unassembled WGS sequence"/>
</dbReference>
<evidence type="ECO:0000256" key="3">
    <source>
        <dbReference type="ARBA" id="ARBA00018111"/>
    </source>
</evidence>
<evidence type="ECO:0000256" key="5">
    <source>
        <dbReference type="HAMAP-Rule" id="MF_01114"/>
    </source>
</evidence>
<proteinExistence type="inferred from homology"/>
<evidence type="ECO:0000259" key="8">
    <source>
        <dbReference type="Pfam" id="PF21982"/>
    </source>
</evidence>
<dbReference type="HAMAP" id="MF_01114">
    <property type="entry name" value="RecX"/>
    <property type="match status" value="1"/>
</dbReference>
<dbReference type="PANTHER" id="PTHR33602:SF1">
    <property type="entry name" value="REGULATORY PROTEIN RECX FAMILY PROTEIN"/>
    <property type="match status" value="1"/>
</dbReference>
<dbReference type="Pfam" id="PF02631">
    <property type="entry name" value="RecX_HTH2"/>
    <property type="match status" value="1"/>
</dbReference>
<gene>
    <name evidence="5" type="primary">recX</name>
    <name evidence="9" type="ORF">A2113_00895</name>
</gene>
<dbReference type="InterPro" id="IPR053924">
    <property type="entry name" value="RecX_HTH_2nd"/>
</dbReference>
<dbReference type="Pfam" id="PF21982">
    <property type="entry name" value="RecX_HTH1"/>
    <property type="match status" value="1"/>
</dbReference>
<evidence type="ECO:0000256" key="4">
    <source>
        <dbReference type="ARBA" id="ARBA00022490"/>
    </source>
</evidence>
<evidence type="ECO:0000313" key="9">
    <source>
        <dbReference type="EMBL" id="OGY21868.1"/>
    </source>
</evidence>
<dbReference type="EMBL" id="MHCN01000010">
    <property type="protein sequence ID" value="OGY21868.1"/>
    <property type="molecule type" value="Genomic_DNA"/>
</dbReference>